<dbReference type="PATRIC" id="fig|1360.96.peg.1841"/>
<gene>
    <name evidence="1" type="ORF">JCM5805K_0606</name>
</gene>
<keyword evidence="1" id="KW-0808">Transferase</keyword>
<dbReference type="AlphaFoldDB" id="A0A0B8QX62"/>
<accession>A0A0B8QX62</accession>
<proteinExistence type="predicted"/>
<dbReference type="EMBL" id="BBSI01000015">
    <property type="protein sequence ID" value="GAM79498.1"/>
    <property type="molecule type" value="Genomic_DNA"/>
</dbReference>
<keyword evidence="1" id="KW-0489">Methyltransferase</keyword>
<reference evidence="1 2" key="1">
    <citation type="submission" date="2015-01" db="EMBL/GenBank/DDBJ databases">
        <title>Lactococcus lactis subsp.lactis JCM 5805 whole genome shotgun sequence.</title>
        <authorList>
            <person name="Fujii T."/>
            <person name="Tomita Y."/>
            <person name="Ikushima S."/>
            <person name="Fujiwara D."/>
        </authorList>
    </citation>
    <scope>NUCLEOTIDE SEQUENCE [LARGE SCALE GENOMIC DNA]</scope>
    <source>
        <strain evidence="1 2">JCM 5805</strain>
    </source>
</reference>
<dbReference type="Proteomes" id="UP000031847">
    <property type="component" value="Unassembled WGS sequence"/>
</dbReference>
<sequence>MDTQDLITRSENQIDNFKKNNEIILKDNINQEILKTKNSFSKEIWDEELSLEVEKEVEKKLTALNNSIDLNPTSIYFTLKAETALNPDISEEELKLAAYNFLSSKTKNKFMKKILKEKISKLTKGGNK</sequence>
<comment type="caution">
    <text evidence="1">The sequence shown here is derived from an EMBL/GenBank/DDBJ whole genome shotgun (WGS) entry which is preliminary data.</text>
</comment>
<dbReference type="RefSeq" id="WP_023188944.1">
    <property type="nucleotide sequence ID" value="NZ_BAABQR010000008.1"/>
</dbReference>
<evidence type="ECO:0000313" key="2">
    <source>
        <dbReference type="Proteomes" id="UP000031847"/>
    </source>
</evidence>
<name>A0A0B8QX62_LACLL</name>
<dbReference type="GO" id="GO:0008168">
    <property type="term" value="F:methyltransferase activity"/>
    <property type="evidence" value="ECO:0007669"/>
    <property type="project" value="UniProtKB-KW"/>
</dbReference>
<dbReference type="GO" id="GO:0032259">
    <property type="term" value="P:methylation"/>
    <property type="evidence" value="ECO:0007669"/>
    <property type="project" value="UniProtKB-KW"/>
</dbReference>
<evidence type="ECO:0000313" key="1">
    <source>
        <dbReference type="EMBL" id="GAM79498.1"/>
    </source>
</evidence>
<organism evidence="1 2">
    <name type="scientific">Lactococcus lactis subsp. lactis</name>
    <name type="common">Streptococcus lactis</name>
    <dbReference type="NCBI Taxonomy" id="1360"/>
    <lineage>
        <taxon>Bacteria</taxon>
        <taxon>Bacillati</taxon>
        <taxon>Bacillota</taxon>
        <taxon>Bacilli</taxon>
        <taxon>Lactobacillales</taxon>
        <taxon>Streptococcaceae</taxon>
        <taxon>Lactococcus</taxon>
    </lineage>
</organism>
<protein>
    <submittedName>
        <fullName evidence="1">Type I restriction-modification system methyltransferase subunit</fullName>
    </submittedName>
</protein>